<dbReference type="AlphaFoldDB" id="A0A1M6JJM3"/>
<keyword evidence="1" id="KW-1133">Transmembrane helix</keyword>
<keyword evidence="1" id="KW-0812">Transmembrane</keyword>
<organism evidence="2 3">
    <name type="scientific">Muricoccus roseus</name>
    <dbReference type="NCBI Taxonomy" id="198092"/>
    <lineage>
        <taxon>Bacteria</taxon>
        <taxon>Pseudomonadati</taxon>
        <taxon>Pseudomonadota</taxon>
        <taxon>Alphaproteobacteria</taxon>
        <taxon>Acetobacterales</taxon>
        <taxon>Roseomonadaceae</taxon>
        <taxon>Muricoccus</taxon>
    </lineage>
</organism>
<evidence type="ECO:0000313" key="3">
    <source>
        <dbReference type="Proteomes" id="UP000184387"/>
    </source>
</evidence>
<name>A0A1M6JJM3_9PROT</name>
<feature type="transmembrane region" description="Helical" evidence="1">
    <location>
        <begin position="65"/>
        <end position="98"/>
    </location>
</feature>
<feature type="transmembrane region" description="Helical" evidence="1">
    <location>
        <begin position="118"/>
        <end position="138"/>
    </location>
</feature>
<reference evidence="2 3" key="1">
    <citation type="submission" date="2016-11" db="EMBL/GenBank/DDBJ databases">
        <authorList>
            <person name="Jaros S."/>
            <person name="Januszkiewicz K."/>
            <person name="Wedrychowicz H."/>
        </authorList>
    </citation>
    <scope>NUCLEOTIDE SEQUENCE [LARGE SCALE GENOMIC DNA]</scope>
    <source>
        <strain evidence="2 3">DSM 14916</strain>
    </source>
</reference>
<accession>A0A1M6JJM3</accession>
<dbReference type="Proteomes" id="UP000184387">
    <property type="component" value="Unassembled WGS sequence"/>
</dbReference>
<sequence>MVAVVAGWAFAAFLYFKIAFEAGFHSGISLVAALLLGILFGVFVFAASGAYAFRLARFNIEPGRYSASALTLVGLTFWRFFLGTALFGVVARLVIFGFAPGLSREIRWRSYYGIADEGPLFVLIILAPALLHYASCILTTRQNTAPAR</sequence>
<evidence type="ECO:0000256" key="1">
    <source>
        <dbReference type="SAM" id="Phobius"/>
    </source>
</evidence>
<keyword evidence="3" id="KW-1185">Reference proteome</keyword>
<keyword evidence="1" id="KW-0472">Membrane</keyword>
<dbReference type="STRING" id="198092.SAMN02745194_02650"/>
<gene>
    <name evidence="2" type="ORF">SAMN02745194_02650</name>
</gene>
<protein>
    <submittedName>
        <fullName evidence="2">Uncharacterized protein</fullName>
    </submittedName>
</protein>
<evidence type="ECO:0000313" key="2">
    <source>
        <dbReference type="EMBL" id="SHJ46899.1"/>
    </source>
</evidence>
<dbReference type="EMBL" id="FQZF01000014">
    <property type="protein sequence ID" value="SHJ46899.1"/>
    <property type="molecule type" value="Genomic_DNA"/>
</dbReference>
<feature type="transmembrane region" description="Helical" evidence="1">
    <location>
        <begin position="29"/>
        <end position="53"/>
    </location>
</feature>
<proteinExistence type="predicted"/>
<dbReference type="RefSeq" id="WP_073135436.1">
    <property type="nucleotide sequence ID" value="NZ_FQZF01000014.1"/>
</dbReference>